<dbReference type="AlphaFoldDB" id="H2Y6N2"/>
<reference evidence="1" key="2">
    <citation type="submission" date="2025-08" db="UniProtKB">
        <authorList>
            <consortium name="Ensembl"/>
        </authorList>
    </citation>
    <scope>IDENTIFICATION</scope>
</reference>
<dbReference type="Proteomes" id="UP000007875">
    <property type="component" value="Unassembled WGS sequence"/>
</dbReference>
<dbReference type="GeneTree" id="ENSGT00530000066880"/>
<evidence type="ECO:0000313" key="2">
    <source>
        <dbReference type="Proteomes" id="UP000007875"/>
    </source>
</evidence>
<evidence type="ECO:0000313" key="1">
    <source>
        <dbReference type="Ensembl" id="ENSCSAVP00000000980.1"/>
    </source>
</evidence>
<dbReference type="Ensembl" id="ENSCSAVT00000000990.1">
    <property type="protein sequence ID" value="ENSCSAVP00000000980.1"/>
    <property type="gene ID" value="ENSCSAVG00000000548.1"/>
</dbReference>
<dbReference type="HOGENOM" id="CLU_1025009_0_0_1"/>
<sequence length="272" mass="29507">MGNFSNGDGIHHYSNQHQAVGIHIENEIHHDNRGRQRGAMAPGIDVNEPDDVINNDTHDETKDIDPNDNPPGCSRHQVVSFRPHALASGDVYGELPTSPTSNGFTVGHHGASGSISTHRGVGEEIKLNIGYLTSSSVTYNRSKNCETNPSYATSELSGSCSHGMQQPFSEGEQSMDYIAEGSLHSPSKMSEKYLQWSDHMHSKKPSLPDYVKQGFGVSIAHPSNLDLFLATGQGIPLKTVYCNDDTFTRHCRCSSSLGSGEKSLQLLLKAAC</sequence>
<organism evidence="1 2">
    <name type="scientific">Ciona savignyi</name>
    <name type="common">Pacific transparent sea squirt</name>
    <dbReference type="NCBI Taxonomy" id="51511"/>
    <lineage>
        <taxon>Eukaryota</taxon>
        <taxon>Metazoa</taxon>
        <taxon>Chordata</taxon>
        <taxon>Tunicata</taxon>
        <taxon>Ascidiacea</taxon>
        <taxon>Phlebobranchia</taxon>
        <taxon>Cionidae</taxon>
        <taxon>Ciona</taxon>
    </lineage>
</organism>
<accession>H2Y6N2</accession>
<reference evidence="2" key="1">
    <citation type="submission" date="2003-08" db="EMBL/GenBank/DDBJ databases">
        <authorList>
            <person name="Birren B."/>
            <person name="Nusbaum C."/>
            <person name="Abebe A."/>
            <person name="Abouelleil A."/>
            <person name="Adekoya E."/>
            <person name="Ait-zahra M."/>
            <person name="Allen N."/>
            <person name="Allen T."/>
            <person name="An P."/>
            <person name="Anderson M."/>
            <person name="Anderson S."/>
            <person name="Arachchi H."/>
            <person name="Armbruster J."/>
            <person name="Bachantsang P."/>
            <person name="Baldwin J."/>
            <person name="Barry A."/>
            <person name="Bayul T."/>
            <person name="Blitshsteyn B."/>
            <person name="Bloom T."/>
            <person name="Blye J."/>
            <person name="Boguslavskiy L."/>
            <person name="Borowsky M."/>
            <person name="Boukhgalter B."/>
            <person name="Brunache A."/>
            <person name="Butler J."/>
            <person name="Calixte N."/>
            <person name="Calvo S."/>
            <person name="Camarata J."/>
            <person name="Campo K."/>
            <person name="Chang J."/>
            <person name="Cheshatsang Y."/>
            <person name="Citroen M."/>
            <person name="Collymore A."/>
            <person name="Considine T."/>
            <person name="Cook A."/>
            <person name="Cooke P."/>
            <person name="Corum B."/>
            <person name="Cuomo C."/>
            <person name="David R."/>
            <person name="Dawoe T."/>
            <person name="Degray S."/>
            <person name="Dodge S."/>
            <person name="Dooley K."/>
            <person name="Dorje P."/>
            <person name="Dorjee K."/>
            <person name="Dorris L."/>
            <person name="Duffey N."/>
            <person name="Dupes A."/>
            <person name="Elkins T."/>
            <person name="Engels R."/>
            <person name="Erickson J."/>
            <person name="Farina A."/>
            <person name="Faro S."/>
            <person name="Ferreira P."/>
            <person name="Fischer H."/>
            <person name="Fitzgerald M."/>
            <person name="Foley K."/>
            <person name="Gage D."/>
            <person name="Galagan J."/>
            <person name="Gearin G."/>
            <person name="Gnerre S."/>
            <person name="Gnirke A."/>
            <person name="Goyette A."/>
            <person name="Graham J."/>
            <person name="Grandbois E."/>
            <person name="Gyaltsen K."/>
            <person name="Hafez N."/>
            <person name="Hagopian D."/>
            <person name="Hagos B."/>
            <person name="Hall J."/>
            <person name="Hatcher B."/>
            <person name="Heller A."/>
            <person name="Higgins H."/>
            <person name="Honan T."/>
            <person name="Horn A."/>
            <person name="Houde N."/>
            <person name="Hughes L."/>
            <person name="Hulme W."/>
            <person name="Husby E."/>
            <person name="Iliev I."/>
            <person name="Jaffe D."/>
            <person name="Jones C."/>
            <person name="Kamal M."/>
            <person name="Kamat A."/>
            <person name="Kamvysselis M."/>
            <person name="Karlsson E."/>
            <person name="Kells C."/>
            <person name="Kieu A."/>
            <person name="Kisner P."/>
            <person name="Kodira C."/>
            <person name="Kulbokas E."/>
            <person name="Labutti K."/>
            <person name="Lama D."/>
            <person name="Landers T."/>
            <person name="Leger J."/>
            <person name="Levine S."/>
            <person name="Lewis D."/>
            <person name="Lewis T."/>
            <person name="Lindblad-toh K."/>
            <person name="Liu X."/>
            <person name="Lokyitsang T."/>
            <person name="Lokyitsang Y."/>
            <person name="Lucien O."/>
            <person name="Lui A."/>
            <person name="Ma L.J."/>
            <person name="Mabbitt R."/>
            <person name="Macdonald J."/>
            <person name="Maclean C."/>
            <person name="Major J."/>
            <person name="Manning J."/>
            <person name="Marabella R."/>
            <person name="Maru K."/>
            <person name="Matthews C."/>
            <person name="Mauceli E."/>
            <person name="Mccarthy M."/>
            <person name="Mcdonough S."/>
            <person name="Mcghee T."/>
            <person name="Meldrim J."/>
            <person name="Meneus L."/>
            <person name="Mesirov J."/>
            <person name="Mihalev A."/>
            <person name="Mihova T."/>
            <person name="Mikkelsen T."/>
            <person name="Mlenga V."/>
            <person name="Moru K."/>
            <person name="Mozes J."/>
            <person name="Mulrain L."/>
            <person name="Munson G."/>
            <person name="Naylor J."/>
            <person name="Newes C."/>
            <person name="Nguyen C."/>
            <person name="Nguyen N."/>
            <person name="Nguyen T."/>
            <person name="Nicol R."/>
            <person name="Nielsen C."/>
            <person name="Nizzari M."/>
            <person name="Norbu C."/>
            <person name="Norbu N."/>
            <person name="O'donnell P."/>
            <person name="Okoawo O."/>
            <person name="O'leary S."/>
            <person name="Omotosho B."/>
            <person name="O'neill K."/>
            <person name="Osman S."/>
            <person name="Parker S."/>
            <person name="Perrin D."/>
            <person name="Phunkhang P."/>
            <person name="Piqani B."/>
            <person name="Purcell S."/>
            <person name="Rachupka T."/>
            <person name="Ramasamy U."/>
            <person name="Rameau R."/>
            <person name="Ray V."/>
            <person name="Raymond C."/>
            <person name="Retta R."/>
            <person name="Richardson S."/>
            <person name="Rise C."/>
            <person name="Rodriguez J."/>
            <person name="Rogers J."/>
            <person name="Rogov P."/>
            <person name="Rutman M."/>
            <person name="Schupbach R."/>
            <person name="Seaman C."/>
            <person name="Settipalli S."/>
            <person name="Sharpe T."/>
            <person name="Sheridan J."/>
            <person name="Sherpa N."/>
            <person name="Shi J."/>
            <person name="Smirnov S."/>
            <person name="Smith C."/>
            <person name="Sougnez C."/>
            <person name="Spencer B."/>
            <person name="Stalker J."/>
            <person name="Stange-thomann N."/>
            <person name="Stavropoulos S."/>
            <person name="Stetson K."/>
            <person name="Stone C."/>
            <person name="Stone S."/>
            <person name="Stubbs M."/>
            <person name="Talamas J."/>
            <person name="Tchuinga P."/>
            <person name="Tenzing P."/>
            <person name="Tesfaye S."/>
            <person name="Theodore J."/>
            <person name="Thoulutsang Y."/>
            <person name="Topham K."/>
            <person name="Towey S."/>
            <person name="Tsamla T."/>
            <person name="Tsomo N."/>
            <person name="Vallee D."/>
            <person name="Vassiliev H."/>
            <person name="Venkataraman V."/>
            <person name="Vinson J."/>
            <person name="Vo A."/>
            <person name="Wade C."/>
            <person name="Wang S."/>
            <person name="Wangchuk T."/>
            <person name="Wangdi T."/>
            <person name="Whittaker C."/>
            <person name="Wilkinson J."/>
            <person name="Wu Y."/>
            <person name="Wyman D."/>
            <person name="Yadav S."/>
            <person name="Yang S."/>
            <person name="Yang X."/>
            <person name="Yeager S."/>
            <person name="Yee E."/>
            <person name="Young G."/>
            <person name="Zainoun J."/>
            <person name="Zembeck L."/>
            <person name="Zimmer A."/>
            <person name="Zody M."/>
            <person name="Lander E."/>
        </authorList>
    </citation>
    <scope>NUCLEOTIDE SEQUENCE [LARGE SCALE GENOMIC DNA]</scope>
</reference>
<protein>
    <submittedName>
        <fullName evidence="1">Uncharacterized protein</fullName>
    </submittedName>
</protein>
<dbReference type="OMA" id="TVYCNDD"/>
<dbReference type="InParanoid" id="H2Y6N2"/>
<proteinExistence type="predicted"/>
<keyword evidence="2" id="KW-1185">Reference proteome</keyword>
<reference evidence="1" key="3">
    <citation type="submission" date="2025-09" db="UniProtKB">
        <authorList>
            <consortium name="Ensembl"/>
        </authorList>
    </citation>
    <scope>IDENTIFICATION</scope>
</reference>
<name>H2Y6N2_CIOSA</name>